<gene>
    <name evidence="3" type="ORF">ACFPM7_06315</name>
</gene>
<dbReference type="EMBL" id="JBHSKF010000002">
    <property type="protein sequence ID" value="MFC5286659.1"/>
    <property type="molecule type" value="Genomic_DNA"/>
</dbReference>
<protein>
    <submittedName>
        <fullName evidence="3">DUF3995 domain-containing protein</fullName>
    </submittedName>
</protein>
<feature type="transmembrane region" description="Helical" evidence="2">
    <location>
        <begin position="94"/>
        <end position="127"/>
    </location>
</feature>
<dbReference type="RefSeq" id="WP_378244798.1">
    <property type="nucleotide sequence ID" value="NZ_JBHSKF010000002.1"/>
</dbReference>
<sequence>MTDTQTAASAPRAEAPSGGKARTWAGWAGMIWSLVYIPPHLWVAFGGSADIMGIPDPGATEKAANWGASVLCLGAALVSLALVKPWGRIAPRWLLLGIAWGAAVVALLHWGVLSVLIALKLSGVIAYEAQDEYFTVEKLASIDRWNLFVFEPWFLGLGVFLIIGAVQSRRLAQQWKSDSTPALPGWMVATGWARALGLLGIAATLVMHVVWATGSRFLLAPQANTGIGRLNDWWVYDGAVALLCLPAAVLLHALGRPGAGPSGAAKAIAGTITMLGFLQVLWGVFTFDWWIYAVYGPLLTGVGLLFELTVQRAALLAERSPATVGVSAE</sequence>
<comment type="caution">
    <text evidence="3">The sequence shown here is derived from an EMBL/GenBank/DDBJ whole genome shotgun (WGS) entry which is preliminary data.</text>
</comment>
<keyword evidence="2" id="KW-0812">Transmembrane</keyword>
<accession>A0ABW0EH13</accession>
<keyword evidence="2" id="KW-1133">Transmembrane helix</keyword>
<reference evidence="4" key="1">
    <citation type="journal article" date="2019" name="Int. J. Syst. Evol. Microbiol.">
        <title>The Global Catalogue of Microorganisms (GCM) 10K type strain sequencing project: providing services to taxonomists for standard genome sequencing and annotation.</title>
        <authorList>
            <consortium name="The Broad Institute Genomics Platform"/>
            <consortium name="The Broad Institute Genome Sequencing Center for Infectious Disease"/>
            <person name="Wu L."/>
            <person name="Ma J."/>
        </authorList>
    </citation>
    <scope>NUCLEOTIDE SEQUENCE [LARGE SCALE GENOMIC DNA]</scope>
    <source>
        <strain evidence="4">CCUG 59778</strain>
    </source>
</reference>
<proteinExistence type="predicted"/>
<organism evidence="3 4">
    <name type="scientific">Actinokineospora guangxiensis</name>
    <dbReference type="NCBI Taxonomy" id="1490288"/>
    <lineage>
        <taxon>Bacteria</taxon>
        <taxon>Bacillati</taxon>
        <taxon>Actinomycetota</taxon>
        <taxon>Actinomycetes</taxon>
        <taxon>Pseudonocardiales</taxon>
        <taxon>Pseudonocardiaceae</taxon>
        <taxon>Actinokineospora</taxon>
    </lineage>
</organism>
<feature type="transmembrane region" description="Helical" evidence="2">
    <location>
        <begin position="24"/>
        <end position="43"/>
    </location>
</feature>
<feature type="transmembrane region" description="Helical" evidence="2">
    <location>
        <begin position="63"/>
        <end position="82"/>
    </location>
</feature>
<dbReference type="Proteomes" id="UP001596157">
    <property type="component" value="Unassembled WGS sequence"/>
</dbReference>
<evidence type="ECO:0000313" key="4">
    <source>
        <dbReference type="Proteomes" id="UP001596157"/>
    </source>
</evidence>
<evidence type="ECO:0000256" key="2">
    <source>
        <dbReference type="SAM" id="Phobius"/>
    </source>
</evidence>
<feature type="transmembrane region" description="Helical" evidence="2">
    <location>
        <begin position="147"/>
        <end position="166"/>
    </location>
</feature>
<keyword evidence="4" id="KW-1185">Reference proteome</keyword>
<feature type="transmembrane region" description="Helical" evidence="2">
    <location>
        <begin position="233"/>
        <end position="255"/>
    </location>
</feature>
<keyword evidence="2" id="KW-0472">Membrane</keyword>
<evidence type="ECO:0000313" key="3">
    <source>
        <dbReference type="EMBL" id="MFC5286659.1"/>
    </source>
</evidence>
<feature type="transmembrane region" description="Helical" evidence="2">
    <location>
        <begin position="267"/>
        <end position="285"/>
    </location>
</feature>
<name>A0ABW0EH13_9PSEU</name>
<feature type="transmembrane region" description="Helical" evidence="2">
    <location>
        <begin position="291"/>
        <end position="310"/>
    </location>
</feature>
<evidence type="ECO:0000256" key="1">
    <source>
        <dbReference type="SAM" id="MobiDB-lite"/>
    </source>
</evidence>
<feature type="transmembrane region" description="Helical" evidence="2">
    <location>
        <begin position="186"/>
        <end position="213"/>
    </location>
</feature>
<feature type="region of interest" description="Disordered" evidence="1">
    <location>
        <begin position="1"/>
        <end position="21"/>
    </location>
</feature>